<sequence>MNNRLERETSQTMYDTKTPHRYLHMKTHLIQRKVTILITHNVMDSNTGTENYTRQTPLAQELNRRHALLPAHIFALLMQPDHVGWLIFAPLNSAPVLGENLASPTLTPFSLLSSSNMK</sequence>
<dbReference type="AlphaFoldDB" id="A0AAV1Z1V1"/>
<evidence type="ECO:0000313" key="2">
    <source>
        <dbReference type="Proteomes" id="UP001497382"/>
    </source>
</evidence>
<protein>
    <submittedName>
        <fullName evidence="1">Uncharacterized protein</fullName>
    </submittedName>
</protein>
<dbReference type="EMBL" id="CAXIEN010000016">
    <property type="protein sequence ID" value="CAL1265256.1"/>
    <property type="molecule type" value="Genomic_DNA"/>
</dbReference>
<gene>
    <name evidence="1" type="ORF">LARSCL_LOCUS2432</name>
</gene>
<comment type="caution">
    <text evidence="1">The sequence shown here is derived from an EMBL/GenBank/DDBJ whole genome shotgun (WGS) entry which is preliminary data.</text>
</comment>
<evidence type="ECO:0000313" key="1">
    <source>
        <dbReference type="EMBL" id="CAL1265256.1"/>
    </source>
</evidence>
<reference evidence="1 2" key="1">
    <citation type="submission" date="2024-04" db="EMBL/GenBank/DDBJ databases">
        <authorList>
            <person name="Rising A."/>
            <person name="Reimegard J."/>
            <person name="Sonavane S."/>
            <person name="Akerstrom W."/>
            <person name="Nylinder S."/>
            <person name="Hedman E."/>
            <person name="Kallberg Y."/>
        </authorList>
    </citation>
    <scope>NUCLEOTIDE SEQUENCE [LARGE SCALE GENOMIC DNA]</scope>
</reference>
<accession>A0AAV1Z1V1</accession>
<keyword evidence="2" id="KW-1185">Reference proteome</keyword>
<proteinExistence type="predicted"/>
<organism evidence="1 2">
    <name type="scientific">Larinioides sclopetarius</name>
    <dbReference type="NCBI Taxonomy" id="280406"/>
    <lineage>
        <taxon>Eukaryota</taxon>
        <taxon>Metazoa</taxon>
        <taxon>Ecdysozoa</taxon>
        <taxon>Arthropoda</taxon>
        <taxon>Chelicerata</taxon>
        <taxon>Arachnida</taxon>
        <taxon>Araneae</taxon>
        <taxon>Araneomorphae</taxon>
        <taxon>Entelegynae</taxon>
        <taxon>Araneoidea</taxon>
        <taxon>Araneidae</taxon>
        <taxon>Larinioides</taxon>
    </lineage>
</organism>
<dbReference type="Proteomes" id="UP001497382">
    <property type="component" value="Unassembled WGS sequence"/>
</dbReference>
<name>A0AAV1Z1V1_9ARAC</name>